<keyword evidence="2 4" id="KW-0378">Hydrolase</keyword>
<dbReference type="Pfam" id="PF22666">
    <property type="entry name" value="Glyco_hydro_2_N2"/>
    <property type="match status" value="1"/>
</dbReference>
<proteinExistence type="predicted"/>
<dbReference type="NCBIfam" id="NF045579">
    <property type="entry name" value="rhamnoside_JR"/>
    <property type="match status" value="1"/>
</dbReference>
<name>A0A1M7N6Y5_9BACT</name>
<dbReference type="InterPro" id="IPR008979">
    <property type="entry name" value="Galactose-bd-like_sf"/>
</dbReference>
<evidence type="ECO:0000256" key="2">
    <source>
        <dbReference type="ARBA" id="ARBA00022801"/>
    </source>
</evidence>
<dbReference type="PANTHER" id="PTHR43817">
    <property type="entry name" value="GLYCOSYL HYDROLASE"/>
    <property type="match status" value="1"/>
</dbReference>
<dbReference type="PANTHER" id="PTHR43817:SF1">
    <property type="entry name" value="HYDROLASE, FAMILY 43, PUTATIVE (AFU_ORTHOLOGUE AFUA_3G01660)-RELATED"/>
    <property type="match status" value="1"/>
</dbReference>
<dbReference type="AlphaFoldDB" id="A0A1M7N6Y5"/>
<organism evidence="4 5">
    <name type="scientific">Cyclobacterium lianum</name>
    <dbReference type="NCBI Taxonomy" id="388280"/>
    <lineage>
        <taxon>Bacteria</taxon>
        <taxon>Pseudomonadati</taxon>
        <taxon>Bacteroidota</taxon>
        <taxon>Cytophagia</taxon>
        <taxon>Cytophagales</taxon>
        <taxon>Cyclobacteriaceae</taxon>
        <taxon>Cyclobacterium</taxon>
    </lineage>
</organism>
<dbReference type="InterPro" id="IPR054593">
    <property type="entry name" value="Beta-mannosidase-like_N2"/>
</dbReference>
<dbReference type="STRING" id="388280.SAMN04488057_10597"/>
<dbReference type="Gene3D" id="2.60.120.260">
    <property type="entry name" value="Galactose-binding domain-like"/>
    <property type="match status" value="1"/>
</dbReference>
<feature type="domain" description="Beta-mannosidase-like galactose-binding" evidence="3">
    <location>
        <begin position="859"/>
        <end position="936"/>
    </location>
</feature>
<keyword evidence="5" id="KW-1185">Reference proteome</keyword>
<dbReference type="EMBL" id="FRCY01000005">
    <property type="protein sequence ID" value="SHM99246.1"/>
    <property type="molecule type" value="Genomic_DNA"/>
</dbReference>
<reference evidence="4 5" key="1">
    <citation type="submission" date="2016-11" db="EMBL/GenBank/DDBJ databases">
        <authorList>
            <person name="Jaros S."/>
            <person name="Januszkiewicz K."/>
            <person name="Wedrychowicz H."/>
        </authorList>
    </citation>
    <scope>NUCLEOTIDE SEQUENCE [LARGE SCALE GENOMIC DNA]</scope>
    <source>
        <strain evidence="4 5">CGMCC 1.6102</strain>
    </source>
</reference>
<protein>
    <submittedName>
        <fullName evidence="4">Glycosyl hydrolases family 2, sugar binding domain</fullName>
    </submittedName>
</protein>
<dbReference type="Proteomes" id="UP000184513">
    <property type="component" value="Unassembled WGS sequence"/>
</dbReference>
<accession>A0A1M7N6Y5</accession>
<evidence type="ECO:0000313" key="5">
    <source>
        <dbReference type="Proteomes" id="UP000184513"/>
    </source>
</evidence>
<dbReference type="SUPFAM" id="SSF49785">
    <property type="entry name" value="Galactose-binding domain-like"/>
    <property type="match status" value="1"/>
</dbReference>
<sequence>MNTKINYLLFLTIIFAGVSLPGFGQNSQDYEDLQSGFRFPPATAHPIVYHWWLGGHVDHQRLKEEIHAFKEAGVSGFTIFEIGSRDTVLVGTGPEFLGEESLKTIQFAVEEAGKLGLEVGLNTASSWNAGGKWLTPEHAAKSIYQSKVNLSGGKRQKITIPFPEIPETDPRGRKRMIEFGADGKPVYAEEIALLAIPEYSGNSLADTTEILDISEFFNPETEELDWDAPEGDWKIVRYVCSNSGENLVLPSKYSAGPIVDHYDADATAFHFNYMIDRLQSVLGDLRQTALKSLYMASYEARGFTWTPTLPEKFKEINGYQVRKLLPILFEEAEFSAGTTANFRADFQRTLSELMIQNFYMKSKEVCNAHGLKNNSEAGGPGLPLHNVPVEPLKALGKGLDIPRGEFWINHGRYNEDGMDILRVVKEVSSASHSYGLGIVEMEAFTSFQHWQEGPFEMKPIGDRAFAEGMNKVVVHGSTHNPEGTGVPGIVYHAGTHYNDKRVWWPKIRPFNEYLARVSYILQEADFQADFLYYYGDTIPNYGGHKRGRFSPGAGYDYELVNTEILLGLEVQEGKIINPRNGAKFSVLALAEEHEIHPEVLLKLKEMAENGAVIIGPRPKEIAQRKLKTGMPDMEGWLEELWHPFDAQYLIAEEAVIFEEADPTELMEALGLVPDLDYADKHFYTLDYTHYQKGDLDFYFVVNSTGEWLSRNLHFRQQDKVTEIWDPVDGQIVPAGVYEQNEAQISLPLTLAPYESKFVVFAPGDAAGHFSQIAGAGLHPPKISHTADGIEVWEEGIFVVSDEEGSQEIHNSIPEKTIDGAWEVFFPEGWGAPEKAVFPELKSWTTSEVEGIKYFSGTARYEKQFVHALHPVDQADAKTYLDLGDLSHVAEVWLNDKRLGITWAKPYRFDVTDLLRPGINSLRIEVANTWSNRITGDAITGEEFTQTHIGETNIKGISHIRVPWEEVPLIPSGLFGPVVLRTIVPVKVPQSLQAARVFSDNMVLQRNQPIPVWGVGTVGEEVTVQLGNKKAETRVLANGKWQVDLPAFPAGGPHTMSIESGKKKPNSKMF</sequence>
<dbReference type="OrthoDB" id="9761519at2"/>
<dbReference type="Pfam" id="PF17132">
    <property type="entry name" value="Glyco_hydro_106"/>
    <property type="match status" value="2"/>
</dbReference>
<dbReference type="RefSeq" id="WP_073094351.1">
    <property type="nucleotide sequence ID" value="NZ_FRCY01000005.1"/>
</dbReference>
<keyword evidence="1" id="KW-0732">Signal</keyword>
<dbReference type="GO" id="GO:0004553">
    <property type="term" value="F:hydrolase activity, hydrolyzing O-glycosyl compounds"/>
    <property type="evidence" value="ECO:0007669"/>
    <property type="project" value="UniProtKB-ARBA"/>
</dbReference>
<evidence type="ECO:0000259" key="3">
    <source>
        <dbReference type="Pfam" id="PF22666"/>
    </source>
</evidence>
<evidence type="ECO:0000256" key="1">
    <source>
        <dbReference type="ARBA" id="ARBA00022729"/>
    </source>
</evidence>
<evidence type="ECO:0000313" key="4">
    <source>
        <dbReference type="EMBL" id="SHM99246.1"/>
    </source>
</evidence>
<gene>
    <name evidence="4" type="ORF">SAMN04488057_10597</name>
</gene>